<organism evidence="1 2">
    <name type="scientific">Ditylenchus destructor</name>
    <dbReference type="NCBI Taxonomy" id="166010"/>
    <lineage>
        <taxon>Eukaryota</taxon>
        <taxon>Metazoa</taxon>
        <taxon>Ecdysozoa</taxon>
        <taxon>Nematoda</taxon>
        <taxon>Chromadorea</taxon>
        <taxon>Rhabditida</taxon>
        <taxon>Tylenchina</taxon>
        <taxon>Tylenchomorpha</taxon>
        <taxon>Sphaerularioidea</taxon>
        <taxon>Anguinidae</taxon>
        <taxon>Anguininae</taxon>
        <taxon>Ditylenchus</taxon>
    </lineage>
</organism>
<dbReference type="EMBL" id="JAKKPZ010000865">
    <property type="protein sequence ID" value="KAI1691818.1"/>
    <property type="molecule type" value="Genomic_DNA"/>
</dbReference>
<reference evidence="1" key="1">
    <citation type="submission" date="2022-01" db="EMBL/GenBank/DDBJ databases">
        <title>Genome Sequence Resource for Two Populations of Ditylenchus destructor, the Migratory Endoparasitic Phytonematode.</title>
        <authorList>
            <person name="Zhang H."/>
            <person name="Lin R."/>
            <person name="Xie B."/>
        </authorList>
    </citation>
    <scope>NUCLEOTIDE SEQUENCE</scope>
    <source>
        <strain evidence="1">BazhouSP</strain>
    </source>
</reference>
<accession>A0AAD4MFG3</accession>
<proteinExistence type="predicted"/>
<gene>
    <name evidence="1" type="ORF">DdX_21611</name>
</gene>
<name>A0AAD4MFG3_9BILA</name>
<sequence length="115" mass="12918">MRSTVATTEMARRLRPSESFQQLNGFQKLLYFCDRKFTLDRMALPKVREQPNLTADGGARSDDEPNLTLCTLRVDGRAEGAARQLGASSFVRPSLIDWLVVCAPSFPLDSKLELR</sequence>
<evidence type="ECO:0000313" key="1">
    <source>
        <dbReference type="EMBL" id="KAI1691818.1"/>
    </source>
</evidence>
<evidence type="ECO:0000313" key="2">
    <source>
        <dbReference type="Proteomes" id="UP001201812"/>
    </source>
</evidence>
<dbReference type="AlphaFoldDB" id="A0AAD4MFG3"/>
<dbReference type="Proteomes" id="UP001201812">
    <property type="component" value="Unassembled WGS sequence"/>
</dbReference>
<protein>
    <submittedName>
        <fullName evidence="1">Uncharacterized protein</fullName>
    </submittedName>
</protein>
<keyword evidence="2" id="KW-1185">Reference proteome</keyword>
<comment type="caution">
    <text evidence="1">The sequence shown here is derived from an EMBL/GenBank/DDBJ whole genome shotgun (WGS) entry which is preliminary data.</text>
</comment>